<dbReference type="EMBL" id="CYRY02044061">
    <property type="protein sequence ID" value="VCX38822.1"/>
    <property type="molecule type" value="Genomic_DNA"/>
</dbReference>
<proteinExistence type="predicted"/>
<name>A0A9X9M7R3_GULGU</name>
<feature type="region of interest" description="Disordered" evidence="1">
    <location>
        <begin position="1"/>
        <end position="25"/>
    </location>
</feature>
<reference evidence="2 3" key="1">
    <citation type="submission" date="2018-10" db="EMBL/GenBank/DDBJ databases">
        <authorList>
            <person name="Ekblom R."/>
            <person name="Jareborg N."/>
        </authorList>
    </citation>
    <scope>NUCLEOTIDE SEQUENCE [LARGE SCALE GENOMIC DNA]</scope>
    <source>
        <tissue evidence="2">Muscle</tissue>
    </source>
</reference>
<evidence type="ECO:0000313" key="3">
    <source>
        <dbReference type="Proteomes" id="UP000269945"/>
    </source>
</evidence>
<keyword evidence="3" id="KW-1185">Reference proteome</keyword>
<organism evidence="2 3">
    <name type="scientific">Gulo gulo</name>
    <name type="common">Wolverine</name>
    <name type="synonym">Gluton</name>
    <dbReference type="NCBI Taxonomy" id="48420"/>
    <lineage>
        <taxon>Eukaryota</taxon>
        <taxon>Metazoa</taxon>
        <taxon>Chordata</taxon>
        <taxon>Craniata</taxon>
        <taxon>Vertebrata</taxon>
        <taxon>Euteleostomi</taxon>
        <taxon>Mammalia</taxon>
        <taxon>Eutheria</taxon>
        <taxon>Laurasiatheria</taxon>
        <taxon>Carnivora</taxon>
        <taxon>Caniformia</taxon>
        <taxon>Musteloidea</taxon>
        <taxon>Mustelidae</taxon>
        <taxon>Guloninae</taxon>
        <taxon>Gulo</taxon>
    </lineage>
</organism>
<dbReference type="AlphaFoldDB" id="A0A9X9M7R3"/>
<evidence type="ECO:0000256" key="1">
    <source>
        <dbReference type="SAM" id="MobiDB-lite"/>
    </source>
</evidence>
<sequence length="53" mass="5755">MGGGVGGDVKKPRDPTGPPDLPHPDRAWLTEALRKTAVSQSVTRRINTTLFKK</sequence>
<accession>A0A9X9M7R3</accession>
<evidence type="ECO:0000313" key="2">
    <source>
        <dbReference type="EMBL" id="VCX38822.1"/>
    </source>
</evidence>
<feature type="non-terminal residue" evidence="2">
    <location>
        <position position="53"/>
    </location>
</feature>
<comment type="caution">
    <text evidence="2">The sequence shown here is derived from an EMBL/GenBank/DDBJ whole genome shotgun (WGS) entry which is preliminary data.</text>
</comment>
<protein>
    <submittedName>
        <fullName evidence="2">Uncharacterized protein</fullName>
    </submittedName>
</protein>
<dbReference type="Proteomes" id="UP000269945">
    <property type="component" value="Unassembled WGS sequence"/>
</dbReference>
<gene>
    <name evidence="2" type="ORF">BN2614_LOCUS1</name>
</gene>